<evidence type="ECO:0000313" key="2">
    <source>
        <dbReference type="Proteomes" id="UP001458880"/>
    </source>
</evidence>
<reference evidence="1 2" key="1">
    <citation type="journal article" date="2024" name="BMC Genomics">
        <title>De novo assembly and annotation of Popillia japonica's genome with initial clues to its potential as an invasive pest.</title>
        <authorList>
            <person name="Cucini C."/>
            <person name="Boschi S."/>
            <person name="Funari R."/>
            <person name="Cardaioli E."/>
            <person name="Iannotti N."/>
            <person name="Marturano G."/>
            <person name="Paoli F."/>
            <person name="Bruttini M."/>
            <person name="Carapelli A."/>
            <person name="Frati F."/>
            <person name="Nardi F."/>
        </authorList>
    </citation>
    <scope>NUCLEOTIDE SEQUENCE [LARGE SCALE GENOMIC DNA]</scope>
    <source>
        <strain evidence="1">DMR45628</strain>
    </source>
</reference>
<gene>
    <name evidence="1" type="ORF">QE152_g37671</name>
</gene>
<name>A0AAW1I9S7_POPJA</name>
<dbReference type="Proteomes" id="UP001458880">
    <property type="component" value="Unassembled WGS sequence"/>
</dbReference>
<comment type="caution">
    <text evidence="1">The sequence shown here is derived from an EMBL/GenBank/DDBJ whole genome shotgun (WGS) entry which is preliminary data.</text>
</comment>
<keyword evidence="2" id="KW-1185">Reference proteome</keyword>
<sequence>MLKFTVTNQDELDNFIRTIRPSTSTEELFKTNLIIEFEMKDLLLEQLKACNRVLIKKLLKTFKLFRELFSNISAADLVNTILPYLSYTLRVKVLNGISKNISNEAQLDNYFSEVKKKYGMRLAVIILPGCSVGLIKLYVKENYLMLTQANLKRIFKKDKNFIDFYFNIVKQRYETMNFSTEYLNVLKHVAKVDPNIYWKLEEKYDLNVRFGKYMTPKMMKSNRKTSYVMFSLQKRKL</sequence>
<dbReference type="EMBL" id="JASPKY010000749">
    <property type="protein sequence ID" value="KAK9685794.1"/>
    <property type="molecule type" value="Genomic_DNA"/>
</dbReference>
<dbReference type="AlphaFoldDB" id="A0AAW1I9S7"/>
<accession>A0AAW1I9S7</accession>
<evidence type="ECO:0000313" key="1">
    <source>
        <dbReference type="EMBL" id="KAK9685794.1"/>
    </source>
</evidence>
<proteinExistence type="predicted"/>
<organism evidence="1 2">
    <name type="scientific">Popillia japonica</name>
    <name type="common">Japanese beetle</name>
    <dbReference type="NCBI Taxonomy" id="7064"/>
    <lineage>
        <taxon>Eukaryota</taxon>
        <taxon>Metazoa</taxon>
        <taxon>Ecdysozoa</taxon>
        <taxon>Arthropoda</taxon>
        <taxon>Hexapoda</taxon>
        <taxon>Insecta</taxon>
        <taxon>Pterygota</taxon>
        <taxon>Neoptera</taxon>
        <taxon>Endopterygota</taxon>
        <taxon>Coleoptera</taxon>
        <taxon>Polyphaga</taxon>
        <taxon>Scarabaeiformia</taxon>
        <taxon>Scarabaeidae</taxon>
        <taxon>Rutelinae</taxon>
        <taxon>Popillia</taxon>
    </lineage>
</organism>
<protein>
    <submittedName>
        <fullName evidence="1">Uncharacterized protein</fullName>
    </submittedName>
</protein>